<evidence type="ECO:0000256" key="4">
    <source>
        <dbReference type="ARBA" id="ARBA00023136"/>
    </source>
</evidence>
<keyword evidence="2" id="KW-0812">Transmembrane</keyword>
<dbReference type="STRING" id="84022.CACET_c16650"/>
<dbReference type="Gene3D" id="1.20.1420.30">
    <property type="entry name" value="NCX, central ion-binding region"/>
    <property type="match status" value="1"/>
</dbReference>
<keyword evidence="6" id="KW-1185">Reference proteome</keyword>
<dbReference type="GO" id="GO:0006874">
    <property type="term" value="P:intracellular calcium ion homeostasis"/>
    <property type="evidence" value="ECO:0007669"/>
    <property type="project" value="TreeGrafter"/>
</dbReference>
<keyword evidence="4" id="KW-0472">Membrane</keyword>
<dbReference type="GO" id="GO:0005886">
    <property type="term" value="C:plasma membrane"/>
    <property type="evidence" value="ECO:0007669"/>
    <property type="project" value="TreeGrafter"/>
</dbReference>
<dbReference type="RefSeq" id="WP_044823846.1">
    <property type="nucleotide sequence ID" value="NZ_CP009687.1"/>
</dbReference>
<proteinExistence type="predicted"/>
<organism evidence="5 6">
    <name type="scientific">Clostridium aceticum</name>
    <dbReference type="NCBI Taxonomy" id="84022"/>
    <lineage>
        <taxon>Bacteria</taxon>
        <taxon>Bacillati</taxon>
        <taxon>Bacillota</taxon>
        <taxon>Clostridia</taxon>
        <taxon>Eubacteriales</taxon>
        <taxon>Clostridiaceae</taxon>
        <taxon>Clostridium</taxon>
    </lineage>
</organism>
<dbReference type="Pfam" id="PF01699">
    <property type="entry name" value="Na_Ca_ex"/>
    <property type="match status" value="2"/>
</dbReference>
<evidence type="ECO:0000256" key="1">
    <source>
        <dbReference type="ARBA" id="ARBA00004141"/>
    </source>
</evidence>
<sequence length="333" mass="35546">MGNLGAFLLFILGIIIIIKGGDWFVESAVWVAKVTGVPNVLIGATIVSIATTLPELLVSSIATYQHHYDVAIGNVVGSMVCNIGLILGLTALLSPIKIQPSRFAVKGFFMLLCGIVLLFLAKDTIITSQEGNLFIILFFIYIVMNILEFKSTGRSNKEHYEVSSLSRNNVKINIGKFIIGALFITGGARLLVNNGIIIAELVGVPQQVISLTLIALGTSLPELTTAIGSVIKGHGEISVGNILGANILDIVMVLGVCSKLGEGGMVINYQNIMLGSTIHNVPQSLYLDIPVALLMMLILVLGGFLKGAISRTIGFSVLCIYIMYLGILAKLFI</sequence>
<name>A0A0D8ID27_9CLOT</name>
<evidence type="ECO:0000313" key="6">
    <source>
        <dbReference type="Proteomes" id="UP000035704"/>
    </source>
</evidence>
<dbReference type="InterPro" id="IPR004481">
    <property type="entry name" value="K/Na/Ca-exchanger"/>
</dbReference>
<dbReference type="KEGG" id="cace:CACET_c16650"/>
<dbReference type="EMBL" id="CP009687">
    <property type="protein sequence ID" value="AKL95114.1"/>
    <property type="molecule type" value="Genomic_DNA"/>
</dbReference>
<reference evidence="5 6" key="1">
    <citation type="submission" date="2014-10" db="EMBL/GenBank/DDBJ databases">
        <title>Genome sequence of Clostridium aceticum DSM 1496.</title>
        <authorList>
            <person name="Poehlein A."/>
            <person name="Schiel-Bengelsdorf B."/>
            <person name="Gottschalk G."/>
            <person name="Duerre P."/>
            <person name="Daniel R."/>
        </authorList>
    </citation>
    <scope>NUCLEOTIDE SEQUENCE [LARGE SCALE GENOMIC DNA]</scope>
    <source>
        <strain evidence="5 6">DSM 1496</strain>
    </source>
</reference>
<comment type="subcellular location">
    <subcellularLocation>
        <location evidence="1">Membrane</location>
        <topology evidence="1">Multi-pass membrane protein</topology>
    </subcellularLocation>
</comment>
<dbReference type="InterPro" id="IPR044880">
    <property type="entry name" value="NCX_ion-bd_dom_sf"/>
</dbReference>
<keyword evidence="3" id="KW-1133">Transmembrane helix</keyword>
<dbReference type="PATRIC" id="fig|84022.5.peg.3122"/>
<dbReference type="PANTHER" id="PTHR10846">
    <property type="entry name" value="SODIUM/POTASSIUM/CALCIUM EXCHANGER"/>
    <property type="match status" value="1"/>
</dbReference>
<dbReference type="InterPro" id="IPR004837">
    <property type="entry name" value="NaCa_Exmemb"/>
</dbReference>
<dbReference type="NCBIfam" id="TIGR00367">
    <property type="entry name" value="calcium/sodium antiporter"/>
    <property type="match status" value="1"/>
</dbReference>
<dbReference type="AlphaFoldDB" id="A0A0D8ID27"/>
<dbReference type="GO" id="GO:0005262">
    <property type="term" value="F:calcium channel activity"/>
    <property type="evidence" value="ECO:0007669"/>
    <property type="project" value="TreeGrafter"/>
</dbReference>
<dbReference type="GO" id="GO:0008273">
    <property type="term" value="F:calcium, potassium:sodium antiporter activity"/>
    <property type="evidence" value="ECO:0007669"/>
    <property type="project" value="TreeGrafter"/>
</dbReference>
<accession>A0A0D8ID27</accession>
<evidence type="ECO:0000256" key="2">
    <source>
        <dbReference type="ARBA" id="ARBA00022692"/>
    </source>
</evidence>
<evidence type="ECO:0000313" key="5">
    <source>
        <dbReference type="EMBL" id="AKL95114.1"/>
    </source>
</evidence>
<dbReference type="Proteomes" id="UP000035704">
    <property type="component" value="Chromosome"/>
</dbReference>
<dbReference type="PANTHER" id="PTHR10846:SF8">
    <property type="entry name" value="INNER MEMBRANE PROTEIN YRBG"/>
    <property type="match status" value="1"/>
</dbReference>
<gene>
    <name evidence="5" type="ORF">CACET_c16650</name>
</gene>
<evidence type="ECO:0000256" key="3">
    <source>
        <dbReference type="ARBA" id="ARBA00022989"/>
    </source>
</evidence>
<dbReference type="OrthoDB" id="9794225at2"/>
<protein>
    <submittedName>
        <fullName evidence="5">K+-dependent Na+/Ca+ exchanger like-protein</fullName>
    </submittedName>
</protein>